<dbReference type="AlphaFoldDB" id="A0ABD2JI57"/>
<evidence type="ECO:0000313" key="2">
    <source>
        <dbReference type="Proteomes" id="UP001620645"/>
    </source>
</evidence>
<dbReference type="EMBL" id="JBICCN010000143">
    <property type="protein sequence ID" value="KAL3090252.1"/>
    <property type="molecule type" value="Genomic_DNA"/>
</dbReference>
<reference evidence="1 2" key="1">
    <citation type="submission" date="2024-10" db="EMBL/GenBank/DDBJ databases">
        <authorList>
            <person name="Kim D."/>
        </authorList>
    </citation>
    <scope>NUCLEOTIDE SEQUENCE [LARGE SCALE GENOMIC DNA]</scope>
    <source>
        <strain evidence="1">Taebaek</strain>
    </source>
</reference>
<organism evidence="1 2">
    <name type="scientific">Heterodera schachtii</name>
    <name type="common">Sugarbeet cyst nematode worm</name>
    <name type="synonym">Tylenchus schachtii</name>
    <dbReference type="NCBI Taxonomy" id="97005"/>
    <lineage>
        <taxon>Eukaryota</taxon>
        <taxon>Metazoa</taxon>
        <taxon>Ecdysozoa</taxon>
        <taxon>Nematoda</taxon>
        <taxon>Chromadorea</taxon>
        <taxon>Rhabditida</taxon>
        <taxon>Tylenchina</taxon>
        <taxon>Tylenchomorpha</taxon>
        <taxon>Tylenchoidea</taxon>
        <taxon>Heteroderidae</taxon>
        <taxon>Heteroderinae</taxon>
        <taxon>Heterodera</taxon>
    </lineage>
</organism>
<accession>A0ABD2JI57</accession>
<dbReference type="Proteomes" id="UP001620645">
    <property type="component" value="Unassembled WGS sequence"/>
</dbReference>
<gene>
    <name evidence="1" type="ORF">niasHS_006704</name>
</gene>
<evidence type="ECO:0000313" key="1">
    <source>
        <dbReference type="EMBL" id="KAL3090252.1"/>
    </source>
</evidence>
<keyword evidence="2" id="KW-1185">Reference proteome</keyword>
<comment type="caution">
    <text evidence="1">The sequence shown here is derived from an EMBL/GenBank/DDBJ whole genome shotgun (WGS) entry which is preliminary data.</text>
</comment>
<proteinExistence type="predicted"/>
<name>A0ABD2JI57_HETSC</name>
<protein>
    <submittedName>
        <fullName evidence="1">Uncharacterized protein</fullName>
    </submittedName>
</protein>
<sequence>MVRSFVNYSCRNNCCNNASETESPSNLLVIFTDPDDPESEEPMQYIFCEALRIASCNNNVHWIRAKPAMRTPNTPSDCVLRPNDLARIHLHYGFDALPSLIRLFCTKTLFVNAITCSALFLCMAANWMCTRQRSHQQHFPVVVMLRDWPQHYRIASMYSSHILRWRNDTDWTDLIASDGRKWAEDGQE</sequence>